<feature type="compositionally biased region" description="Low complexity" evidence="2">
    <location>
        <begin position="542"/>
        <end position="557"/>
    </location>
</feature>
<comment type="caution">
    <text evidence="3">The sequence shown here is derived from an EMBL/GenBank/DDBJ whole genome shotgun (WGS) entry which is preliminary data.</text>
</comment>
<sequence length="700" mass="76534">MSGGRGAHAEEEREREGAKAQGGQAKRRALEDGRRAGPRTRRSSKGRDTLRSRPPDVRSCCSPLGIRGAAPPRLSHEGVAKPFPKVQGQCSLIIRESQMRSGGNSAEHLSTWSMAEAPMAIADSRYLWAEVDRLKSQVHELRAASRLAQEERARTAELLASLVTRAQLDAALSTKVSLAQVDARMATVRSEVAAHLEQKADLASLAMLQSTKLDVSVFDANAWDLHKLRVAMEQHVRDLFASFAGQVEHQVSTKLGIEDFNRVFNPEATGQKASLETAALRISKMTDQLEALGTYMNGDRQRQRQVAEINVNMLDLTRKQTAARNSIVQLESAEQATTAQLRALDEQTTQAIANLQSLTETLSDLQTQTQADKSAQDAKQARLAHNVQQLEAHSEQLRKTQNELEQFAHSGLVDAVDAKLKANNGTLQSELGKASATFGQHAQQLTQRVNKVNDLLLHHKERLTQLDACMRKLAGLLKETQGDLNNVKGPLATLATNLHEENVAILQEIERSQNGTRNIMLDYQDLLEREKSSQVFVPLPSRPSSSSSSGSNDSTAASRKHKQQMLLATKAANRPHTSSARVRACSTPNNALPLGVRRSAGAVRSSRSPSIPWRVQTAGAIPQAVHANLTDLPSSDNNAIFMEETPSDYEQEVRMANPVVVRKTGAREPKESAPLSFFRHATGTADGDLFHFPQADSGAV</sequence>
<proteinExistence type="predicted"/>
<keyword evidence="4" id="KW-1185">Reference proteome</keyword>
<feature type="region of interest" description="Disordered" evidence="2">
    <location>
        <begin position="535"/>
        <end position="563"/>
    </location>
</feature>
<reference evidence="3" key="1">
    <citation type="submission" date="2021-02" db="EMBL/GenBank/DDBJ databases">
        <authorList>
            <person name="Palmer J.M."/>
        </authorList>
    </citation>
    <scope>NUCLEOTIDE SEQUENCE</scope>
    <source>
        <strain evidence="3">SCRP734</strain>
    </source>
</reference>
<dbReference type="OrthoDB" id="68215at2759"/>
<evidence type="ECO:0000256" key="2">
    <source>
        <dbReference type="SAM" id="MobiDB-lite"/>
    </source>
</evidence>
<feature type="coiled-coil region" evidence="1">
    <location>
        <begin position="380"/>
        <end position="410"/>
    </location>
</feature>
<organism evidence="3 4">
    <name type="scientific">Phytophthora pseudosyringae</name>
    <dbReference type="NCBI Taxonomy" id="221518"/>
    <lineage>
        <taxon>Eukaryota</taxon>
        <taxon>Sar</taxon>
        <taxon>Stramenopiles</taxon>
        <taxon>Oomycota</taxon>
        <taxon>Peronosporomycetes</taxon>
        <taxon>Peronosporales</taxon>
        <taxon>Peronosporaceae</taxon>
        <taxon>Phytophthora</taxon>
    </lineage>
</organism>
<dbReference type="Proteomes" id="UP000694044">
    <property type="component" value="Unassembled WGS sequence"/>
</dbReference>
<feature type="compositionally biased region" description="Basic and acidic residues" evidence="2">
    <location>
        <begin position="7"/>
        <end position="18"/>
    </location>
</feature>
<dbReference type="EMBL" id="JAGDFM010000249">
    <property type="protein sequence ID" value="KAG7381380.1"/>
    <property type="molecule type" value="Genomic_DNA"/>
</dbReference>
<dbReference type="AlphaFoldDB" id="A0A8T1VMP3"/>
<protein>
    <submittedName>
        <fullName evidence="3">Uncharacterized protein</fullName>
    </submittedName>
</protein>
<feature type="compositionally biased region" description="Basic and acidic residues" evidence="2">
    <location>
        <begin position="45"/>
        <end position="56"/>
    </location>
</feature>
<keyword evidence="1" id="KW-0175">Coiled coil</keyword>
<evidence type="ECO:0000256" key="1">
    <source>
        <dbReference type="SAM" id="Coils"/>
    </source>
</evidence>
<evidence type="ECO:0000313" key="3">
    <source>
        <dbReference type="EMBL" id="KAG7381380.1"/>
    </source>
</evidence>
<feature type="region of interest" description="Disordered" evidence="2">
    <location>
        <begin position="1"/>
        <end position="75"/>
    </location>
</feature>
<name>A0A8T1VMP3_9STRA</name>
<gene>
    <name evidence="3" type="ORF">PHYPSEUDO_006085</name>
</gene>
<accession>A0A8T1VMP3</accession>
<evidence type="ECO:0000313" key="4">
    <source>
        <dbReference type="Proteomes" id="UP000694044"/>
    </source>
</evidence>